<dbReference type="Pfam" id="PF13677">
    <property type="entry name" value="MotB_plug"/>
    <property type="match status" value="1"/>
</dbReference>
<evidence type="ECO:0000313" key="11">
    <source>
        <dbReference type="Proteomes" id="UP001600894"/>
    </source>
</evidence>
<keyword evidence="4 8" id="KW-0812">Transmembrane</keyword>
<dbReference type="SUPFAM" id="SSF103088">
    <property type="entry name" value="OmpA-like"/>
    <property type="match status" value="1"/>
</dbReference>
<keyword evidence="10" id="KW-0282">Flagellum</keyword>
<comment type="caution">
    <text evidence="10">The sequence shown here is derived from an EMBL/GenBank/DDBJ whole genome shotgun (WGS) entry which is preliminary data.</text>
</comment>
<evidence type="ECO:0000256" key="6">
    <source>
        <dbReference type="ARBA" id="ARBA00023136"/>
    </source>
</evidence>
<dbReference type="InterPro" id="IPR050330">
    <property type="entry name" value="Bact_OuterMem_StrucFunc"/>
</dbReference>
<evidence type="ECO:0000256" key="2">
    <source>
        <dbReference type="ARBA" id="ARBA00008914"/>
    </source>
</evidence>
<dbReference type="EMBL" id="BAABXL010000001">
    <property type="protein sequence ID" value="GAA6270604.1"/>
    <property type="molecule type" value="Genomic_DNA"/>
</dbReference>
<dbReference type="PANTHER" id="PTHR30329">
    <property type="entry name" value="STATOR ELEMENT OF FLAGELLAR MOTOR COMPLEX"/>
    <property type="match status" value="1"/>
</dbReference>
<evidence type="ECO:0000256" key="1">
    <source>
        <dbReference type="ARBA" id="ARBA00004162"/>
    </source>
</evidence>
<name>A0ABQ0B2U1_9FIRM</name>
<dbReference type="InterPro" id="IPR006665">
    <property type="entry name" value="OmpA-like"/>
</dbReference>
<dbReference type="InterPro" id="IPR025713">
    <property type="entry name" value="MotB-like_N_dom"/>
</dbReference>
<keyword evidence="6 7" id="KW-0472">Membrane</keyword>
<proteinExistence type="inferred from homology"/>
<evidence type="ECO:0000256" key="3">
    <source>
        <dbReference type="ARBA" id="ARBA00022475"/>
    </source>
</evidence>
<evidence type="ECO:0000259" key="9">
    <source>
        <dbReference type="PROSITE" id="PS51123"/>
    </source>
</evidence>
<comment type="subcellular location">
    <subcellularLocation>
        <location evidence="1">Cell membrane</location>
        <topology evidence="1">Single-pass membrane protein</topology>
    </subcellularLocation>
</comment>
<evidence type="ECO:0000256" key="8">
    <source>
        <dbReference type="SAM" id="Phobius"/>
    </source>
</evidence>
<keyword evidence="11" id="KW-1185">Reference proteome</keyword>
<keyword evidence="5 8" id="KW-1133">Transmembrane helix</keyword>
<keyword evidence="3" id="KW-1003">Cell membrane</keyword>
<evidence type="ECO:0000256" key="7">
    <source>
        <dbReference type="PROSITE-ProRule" id="PRU00473"/>
    </source>
</evidence>
<dbReference type="RefSeq" id="WP_176255225.1">
    <property type="nucleotide sequence ID" value="NZ_BAABXL010000001.1"/>
</dbReference>
<reference evidence="10 11" key="1">
    <citation type="submission" date="2024-04" db="EMBL/GenBank/DDBJ databases">
        <title>Defined microbial consortia suppress multidrug-resistant proinflammatory Enterobacteriaceae via ecological control.</title>
        <authorList>
            <person name="Furuichi M."/>
            <person name="Kawaguchi T."/>
            <person name="Pust M."/>
            <person name="Yasuma K."/>
            <person name="Plichta D."/>
            <person name="Hasegawa N."/>
            <person name="Ohya T."/>
            <person name="Bhattarai S."/>
            <person name="Sasajima S."/>
            <person name="Aoto Y."/>
            <person name="Tuganbaev T."/>
            <person name="Yaginuma M."/>
            <person name="Ueda M."/>
            <person name="Okahashi N."/>
            <person name="Amafuji K."/>
            <person name="Kiridooshi Y."/>
            <person name="Sugita K."/>
            <person name="Strazar M."/>
            <person name="Skelly A."/>
            <person name="Suda W."/>
            <person name="Hattori M."/>
            <person name="Nakamoto N."/>
            <person name="Caballero S."/>
            <person name="Norman J."/>
            <person name="Olle B."/>
            <person name="Tanoue T."/>
            <person name="Arita M."/>
            <person name="Bucci V."/>
            <person name="Atarashi K."/>
            <person name="Xavier R."/>
            <person name="Honda K."/>
        </authorList>
    </citation>
    <scope>NUCLEOTIDE SEQUENCE [LARGE SCALE GENOMIC DNA]</scope>
    <source>
        <strain evidence="11">f13</strain>
    </source>
</reference>
<dbReference type="PANTHER" id="PTHR30329:SF21">
    <property type="entry name" value="LIPOPROTEIN YIAD-RELATED"/>
    <property type="match status" value="1"/>
</dbReference>
<protein>
    <submittedName>
        <fullName evidence="10">Flagellar motor protein MotB</fullName>
    </submittedName>
</protein>
<feature type="domain" description="OmpA-like" evidence="9">
    <location>
        <begin position="119"/>
        <end position="243"/>
    </location>
</feature>
<comment type="similarity">
    <text evidence="2">Belongs to the MotB family.</text>
</comment>
<evidence type="ECO:0000256" key="5">
    <source>
        <dbReference type="ARBA" id="ARBA00022989"/>
    </source>
</evidence>
<gene>
    <name evidence="10" type="ORF">F130042H8_36640</name>
</gene>
<dbReference type="Pfam" id="PF00691">
    <property type="entry name" value="OmpA"/>
    <property type="match status" value="1"/>
</dbReference>
<evidence type="ECO:0000256" key="4">
    <source>
        <dbReference type="ARBA" id="ARBA00022692"/>
    </source>
</evidence>
<feature type="transmembrane region" description="Helical" evidence="8">
    <location>
        <begin position="21"/>
        <end position="41"/>
    </location>
</feature>
<dbReference type="Gene3D" id="3.30.1330.60">
    <property type="entry name" value="OmpA-like domain"/>
    <property type="match status" value="1"/>
</dbReference>
<dbReference type="CDD" id="cd07185">
    <property type="entry name" value="OmpA_C-like"/>
    <property type="match status" value="1"/>
</dbReference>
<evidence type="ECO:0000313" key="10">
    <source>
        <dbReference type="EMBL" id="GAA6270604.1"/>
    </source>
</evidence>
<dbReference type="InterPro" id="IPR036737">
    <property type="entry name" value="OmpA-like_sf"/>
</dbReference>
<keyword evidence="10" id="KW-0966">Cell projection</keyword>
<keyword evidence="10" id="KW-0969">Cilium</keyword>
<dbReference type="Proteomes" id="UP001600894">
    <property type="component" value="Unassembled WGS sequence"/>
</dbReference>
<organism evidence="10 11">
    <name type="scientific">Enterocloster alcoholdehydrogenati</name>
    <dbReference type="NCBI Taxonomy" id="2547410"/>
    <lineage>
        <taxon>Bacteria</taxon>
        <taxon>Bacillati</taxon>
        <taxon>Bacillota</taxon>
        <taxon>Clostridia</taxon>
        <taxon>Lachnospirales</taxon>
        <taxon>Lachnospiraceae</taxon>
        <taxon>Enterocloster</taxon>
    </lineage>
</organism>
<dbReference type="PROSITE" id="PS51123">
    <property type="entry name" value="OMPA_2"/>
    <property type="match status" value="1"/>
</dbReference>
<accession>A0ABQ0B2U1</accession>
<sequence>MARKRRSEEEEGGHENSERWLLTYSDMITLLLALFIIMYGMSTENQAKMQAMSQALSNAFNGSASEAGAGTGTGTGTGEGNGTATDLASLDPLQSIYDQLNGYIREENLENDMQLERTEHSISIRLRDALLFEGNSSQLSQESLPTLEKVSSAIQKVYGGVNHITITGNTADLGNRDAANERDSWQLSVDRAVKVLNELTAAGLMPDKMSIEGNSHYHPIADNSTKEGRAKNRRVEITITDSAN</sequence>